<reference evidence="2 3" key="1">
    <citation type="journal article" date="2019" name="Int. J. Syst. Evol. Microbiol.">
        <title>The Global Catalogue of Microorganisms (GCM) 10K type strain sequencing project: providing services to taxonomists for standard genome sequencing and annotation.</title>
        <authorList>
            <consortium name="The Broad Institute Genomics Platform"/>
            <consortium name="The Broad Institute Genome Sequencing Center for Infectious Disease"/>
            <person name="Wu L."/>
            <person name="Ma J."/>
        </authorList>
    </citation>
    <scope>NUCLEOTIDE SEQUENCE [LARGE SCALE GENOMIC DNA]</scope>
    <source>
        <strain evidence="2 3">JCM 15910</strain>
    </source>
</reference>
<dbReference type="RefSeq" id="WP_215350395.1">
    <property type="nucleotide sequence ID" value="NZ_BAAAFE010000009.1"/>
</dbReference>
<proteinExistence type="predicted"/>
<dbReference type="Proteomes" id="UP001500738">
    <property type="component" value="Unassembled WGS sequence"/>
</dbReference>
<organism evidence="2 3">
    <name type="scientific">Sphingopyxis soli</name>
    <dbReference type="NCBI Taxonomy" id="592051"/>
    <lineage>
        <taxon>Bacteria</taxon>
        <taxon>Pseudomonadati</taxon>
        <taxon>Pseudomonadota</taxon>
        <taxon>Alphaproteobacteria</taxon>
        <taxon>Sphingomonadales</taxon>
        <taxon>Sphingomonadaceae</taxon>
        <taxon>Sphingopyxis</taxon>
    </lineage>
</organism>
<evidence type="ECO:0000256" key="1">
    <source>
        <dbReference type="SAM" id="SignalP"/>
    </source>
</evidence>
<keyword evidence="3" id="KW-1185">Reference proteome</keyword>
<name>A0ABN1MAN4_9SPHN</name>
<comment type="caution">
    <text evidence="2">The sequence shown here is derived from an EMBL/GenBank/DDBJ whole genome shotgun (WGS) entry which is preliminary data.</text>
</comment>
<keyword evidence="1" id="KW-0732">Signal</keyword>
<evidence type="ECO:0000313" key="3">
    <source>
        <dbReference type="Proteomes" id="UP001500738"/>
    </source>
</evidence>
<feature type="signal peptide" evidence="1">
    <location>
        <begin position="1"/>
        <end position="25"/>
    </location>
</feature>
<feature type="chain" id="PRO_5045704505" evidence="1">
    <location>
        <begin position="26"/>
        <end position="178"/>
    </location>
</feature>
<evidence type="ECO:0000313" key="2">
    <source>
        <dbReference type="EMBL" id="GAA0866344.1"/>
    </source>
</evidence>
<dbReference type="EMBL" id="BAAAFE010000009">
    <property type="protein sequence ID" value="GAA0866344.1"/>
    <property type="molecule type" value="Genomic_DNA"/>
</dbReference>
<gene>
    <name evidence="2" type="ORF">GCM10009115_28690</name>
</gene>
<protein>
    <submittedName>
        <fullName evidence="2">Uncharacterized protein</fullName>
    </submittedName>
</protein>
<accession>A0ABN1MAN4</accession>
<sequence>MVLQHIVRFGAPIVLIACMAAPAVARDKEAPPRPAQINELYACRDIADPAARLACFDREVGELSAADQAREITFADKETVKKTRRGLFGFTLPSLGLFGGDDDEDKIERVETTVASVADGADGYRIEMADGSLWVQTDGKRMPLRPRVGQKVEIKSGTLGTFFLSLEGRPSVKVRRER</sequence>